<dbReference type="KEGG" id="spu:115928575"/>
<reference evidence="5" key="1">
    <citation type="submission" date="2015-02" db="EMBL/GenBank/DDBJ databases">
        <title>Genome sequencing for Strongylocentrotus purpuratus.</title>
        <authorList>
            <person name="Murali S."/>
            <person name="Liu Y."/>
            <person name="Vee V."/>
            <person name="English A."/>
            <person name="Wang M."/>
            <person name="Skinner E."/>
            <person name="Han Y."/>
            <person name="Muzny D.M."/>
            <person name="Worley K.C."/>
            <person name="Gibbs R.A."/>
        </authorList>
    </citation>
    <scope>NUCLEOTIDE SEQUENCE</scope>
</reference>
<dbReference type="RefSeq" id="XP_030851780.1">
    <property type="nucleotide sequence ID" value="XM_030995920.1"/>
</dbReference>
<dbReference type="SUPFAM" id="SSF48403">
    <property type="entry name" value="Ankyrin repeat"/>
    <property type="match status" value="1"/>
</dbReference>
<keyword evidence="5" id="KW-1185">Reference proteome</keyword>
<dbReference type="Proteomes" id="UP000007110">
    <property type="component" value="Unassembled WGS sequence"/>
</dbReference>
<sequence>MALFSAAAKGDVLTIQSLIDSEDKSEDSGGVDVNCSDAFGYLEVVEYIVNNGADIEIGNKDGLTALHKASFKGHLGIVKYFVRKGAQLDKCNKNDRTPLFCATQEGYLEVVEYIVNNGADIEIDGGNRDIAEYLLKEGANINTCDEGGCAGGQNGVGA</sequence>
<feature type="repeat" description="ANK" evidence="3">
    <location>
        <begin position="94"/>
        <end position="126"/>
    </location>
</feature>
<evidence type="ECO:0000256" key="1">
    <source>
        <dbReference type="ARBA" id="ARBA00022737"/>
    </source>
</evidence>
<dbReference type="InterPro" id="IPR002110">
    <property type="entry name" value="Ankyrin_rpt"/>
</dbReference>
<feature type="repeat" description="ANK" evidence="3">
    <location>
        <begin position="61"/>
        <end position="93"/>
    </location>
</feature>
<keyword evidence="2 3" id="KW-0040">ANK repeat</keyword>
<dbReference type="EnsemblMetazoa" id="XM_030995920">
    <property type="protein sequence ID" value="XP_030851780"/>
    <property type="gene ID" value="LOC115928575"/>
</dbReference>
<dbReference type="InParanoid" id="A0A7M7PI31"/>
<keyword evidence="1" id="KW-0677">Repeat</keyword>
<dbReference type="SMART" id="SM00248">
    <property type="entry name" value="ANK"/>
    <property type="match status" value="3"/>
</dbReference>
<reference evidence="4" key="2">
    <citation type="submission" date="2021-01" db="UniProtKB">
        <authorList>
            <consortium name="EnsemblMetazoa"/>
        </authorList>
    </citation>
    <scope>IDENTIFICATION</scope>
</reference>
<evidence type="ECO:0000256" key="3">
    <source>
        <dbReference type="PROSITE-ProRule" id="PRU00023"/>
    </source>
</evidence>
<dbReference type="GO" id="GO:0010468">
    <property type="term" value="P:regulation of gene expression"/>
    <property type="evidence" value="ECO:0000318"/>
    <property type="project" value="GO_Central"/>
</dbReference>
<dbReference type="PROSITE" id="PS50088">
    <property type="entry name" value="ANK_REPEAT"/>
    <property type="match status" value="2"/>
</dbReference>
<protein>
    <submittedName>
        <fullName evidence="4">Uncharacterized protein</fullName>
    </submittedName>
</protein>
<evidence type="ECO:0000256" key="2">
    <source>
        <dbReference type="ARBA" id="ARBA00023043"/>
    </source>
</evidence>
<dbReference type="PANTHER" id="PTHR24188">
    <property type="entry name" value="ANKYRIN REPEAT PROTEIN"/>
    <property type="match status" value="1"/>
</dbReference>
<dbReference type="Gene3D" id="1.25.40.20">
    <property type="entry name" value="Ankyrin repeat-containing domain"/>
    <property type="match status" value="1"/>
</dbReference>
<dbReference type="GO" id="GO:0005634">
    <property type="term" value="C:nucleus"/>
    <property type="evidence" value="ECO:0000318"/>
    <property type="project" value="GO_Central"/>
</dbReference>
<dbReference type="OrthoDB" id="194358at2759"/>
<evidence type="ECO:0000313" key="5">
    <source>
        <dbReference type="Proteomes" id="UP000007110"/>
    </source>
</evidence>
<organism evidence="4 5">
    <name type="scientific">Strongylocentrotus purpuratus</name>
    <name type="common">Purple sea urchin</name>
    <dbReference type="NCBI Taxonomy" id="7668"/>
    <lineage>
        <taxon>Eukaryota</taxon>
        <taxon>Metazoa</taxon>
        <taxon>Echinodermata</taxon>
        <taxon>Eleutherozoa</taxon>
        <taxon>Echinozoa</taxon>
        <taxon>Echinoidea</taxon>
        <taxon>Euechinoidea</taxon>
        <taxon>Echinacea</taxon>
        <taxon>Camarodonta</taxon>
        <taxon>Echinidea</taxon>
        <taxon>Strongylocentrotidae</taxon>
        <taxon>Strongylocentrotus</taxon>
    </lineage>
</organism>
<dbReference type="Pfam" id="PF00023">
    <property type="entry name" value="Ank"/>
    <property type="match status" value="1"/>
</dbReference>
<dbReference type="GeneID" id="115928575"/>
<dbReference type="Pfam" id="PF12796">
    <property type="entry name" value="Ank_2"/>
    <property type="match status" value="1"/>
</dbReference>
<dbReference type="PROSITE" id="PS50297">
    <property type="entry name" value="ANK_REP_REGION"/>
    <property type="match status" value="2"/>
</dbReference>
<proteinExistence type="predicted"/>
<dbReference type="PANTHER" id="PTHR24188:SF29">
    <property type="entry name" value="GH09064P"/>
    <property type="match status" value="1"/>
</dbReference>
<dbReference type="InterPro" id="IPR036770">
    <property type="entry name" value="Ankyrin_rpt-contain_sf"/>
</dbReference>
<evidence type="ECO:0000313" key="4">
    <source>
        <dbReference type="EnsemblMetazoa" id="XP_030851780"/>
    </source>
</evidence>
<dbReference type="AlphaFoldDB" id="A0A7M7PI31"/>
<accession>A0A7M7PI31</accession>
<name>A0A7M7PI31_STRPU</name>
<dbReference type="PRINTS" id="PR01415">
    <property type="entry name" value="ANKYRIN"/>
</dbReference>